<evidence type="ECO:0000256" key="1">
    <source>
        <dbReference type="SAM" id="MobiDB-lite"/>
    </source>
</evidence>
<feature type="transmembrane region" description="Helical" evidence="2">
    <location>
        <begin position="38"/>
        <end position="55"/>
    </location>
</feature>
<sequence>MCAGRIRRRRSRPESATAPGPYPAPNSRRQRRAPMTSGLSLGIGIAVLAVGTYLIRLAGPLLRNRLTVSANTEELMDRATVVLLVAVALTGAFFVDHDFAGWARPAGVAVGILAAVLRAPLAVVVILAAATAAGLRAVGIA</sequence>
<keyword evidence="2" id="KW-0812">Transmembrane</keyword>
<evidence type="ECO:0000256" key="2">
    <source>
        <dbReference type="SAM" id="Phobius"/>
    </source>
</evidence>
<keyword evidence="2" id="KW-0472">Membrane</keyword>
<accession>F9VST5</accession>
<dbReference type="Proteomes" id="UP000003558">
    <property type="component" value="Unassembled WGS sequence"/>
</dbReference>
<gene>
    <name evidence="3" type="ORF">GOALK_038_00250</name>
</gene>
<feature type="transmembrane region" description="Helical" evidence="2">
    <location>
        <begin position="107"/>
        <end position="135"/>
    </location>
</feature>
<dbReference type="eggNOG" id="ENOG5032T1U">
    <property type="taxonomic scope" value="Bacteria"/>
</dbReference>
<protein>
    <recommendedName>
        <fullName evidence="5">Branched-chain amino acid transporter</fullName>
    </recommendedName>
</protein>
<feature type="transmembrane region" description="Helical" evidence="2">
    <location>
        <begin position="75"/>
        <end position="95"/>
    </location>
</feature>
<dbReference type="STRING" id="1027371.GOALK_038_00250"/>
<dbReference type="AlphaFoldDB" id="F9VST5"/>
<organism evidence="3 4">
    <name type="scientific">Gordonia alkanivorans NBRC 16433</name>
    <dbReference type="NCBI Taxonomy" id="1027371"/>
    <lineage>
        <taxon>Bacteria</taxon>
        <taxon>Bacillati</taxon>
        <taxon>Actinomycetota</taxon>
        <taxon>Actinomycetes</taxon>
        <taxon>Mycobacteriales</taxon>
        <taxon>Gordoniaceae</taxon>
        <taxon>Gordonia</taxon>
    </lineage>
</organism>
<evidence type="ECO:0000313" key="4">
    <source>
        <dbReference type="Proteomes" id="UP000003558"/>
    </source>
</evidence>
<evidence type="ECO:0000313" key="3">
    <source>
        <dbReference type="EMBL" id="GAA11674.1"/>
    </source>
</evidence>
<dbReference type="EMBL" id="BACI01000038">
    <property type="protein sequence ID" value="GAA11674.1"/>
    <property type="molecule type" value="Genomic_DNA"/>
</dbReference>
<reference evidence="3 4" key="1">
    <citation type="submission" date="2011-05" db="EMBL/GenBank/DDBJ databases">
        <title>Whole genome shotgun sequence of Gordonia alkanivorans NBRC 16433.</title>
        <authorList>
            <person name="Hosoyama A."/>
            <person name="Nakamura S."/>
            <person name="Takarada H."/>
            <person name="Tsuchikane K."/>
            <person name="Yamazaki S."/>
            <person name="Fujita N."/>
        </authorList>
    </citation>
    <scope>NUCLEOTIDE SEQUENCE [LARGE SCALE GENOMIC DNA]</scope>
    <source>
        <strain evidence="3 4">NBRC 16433</strain>
    </source>
</reference>
<dbReference type="Pfam" id="PF05437">
    <property type="entry name" value="AzlD"/>
    <property type="match status" value="1"/>
</dbReference>
<evidence type="ECO:0008006" key="5">
    <source>
        <dbReference type="Google" id="ProtNLM"/>
    </source>
</evidence>
<comment type="caution">
    <text evidence="3">The sequence shown here is derived from an EMBL/GenBank/DDBJ whole genome shotgun (WGS) entry which is preliminary data.</text>
</comment>
<feature type="compositionally biased region" description="Basic residues" evidence="1">
    <location>
        <begin position="1"/>
        <end position="11"/>
    </location>
</feature>
<feature type="region of interest" description="Disordered" evidence="1">
    <location>
        <begin position="1"/>
        <end position="32"/>
    </location>
</feature>
<proteinExistence type="predicted"/>
<keyword evidence="2" id="KW-1133">Transmembrane helix</keyword>
<dbReference type="InterPro" id="IPR008407">
    <property type="entry name" value="Brnchd-chn_aa_trnsp_AzlD"/>
</dbReference>
<name>F9VST5_9ACTN</name>